<gene>
    <name evidence="3" type="ORF">SAMD00023353_0800250</name>
</gene>
<evidence type="ECO:0000313" key="3">
    <source>
        <dbReference type="EMBL" id="GAW25508.1"/>
    </source>
</evidence>
<sequence>MYFFFDAKNKDANELCSLNKIYQTILHQLLQGIRKTRPKLKAECFNLVRKIIYKEGPGETAYVDALREVLDLVQPSFLVIDALDE</sequence>
<dbReference type="EMBL" id="DF977453">
    <property type="protein sequence ID" value="GAW25508.1"/>
    <property type="molecule type" value="Genomic_DNA"/>
</dbReference>
<reference evidence="3" key="1">
    <citation type="submission" date="2016-03" db="EMBL/GenBank/DDBJ databases">
        <title>Draft genome sequence of Rosellinia necatrix.</title>
        <authorList>
            <person name="Kanematsu S."/>
        </authorList>
    </citation>
    <scope>NUCLEOTIDE SEQUENCE [LARGE SCALE GENOMIC DNA]</scope>
    <source>
        <strain evidence="3">W97</strain>
    </source>
</reference>
<dbReference type="Pfam" id="PF24883">
    <property type="entry name" value="NPHP3_N"/>
    <property type="match status" value="1"/>
</dbReference>
<name>A0A1S8A5Z0_ROSNE</name>
<feature type="domain" description="Nephrocystin 3-like N-terminal" evidence="2">
    <location>
        <begin position="2"/>
        <end position="85"/>
    </location>
</feature>
<keyword evidence="4" id="KW-1185">Reference proteome</keyword>
<dbReference type="AlphaFoldDB" id="A0A1S8A5Z0"/>
<evidence type="ECO:0000259" key="2">
    <source>
        <dbReference type="Pfam" id="PF24883"/>
    </source>
</evidence>
<accession>A0A1S8A5Z0</accession>
<evidence type="ECO:0000256" key="1">
    <source>
        <dbReference type="ARBA" id="ARBA00022737"/>
    </source>
</evidence>
<organism evidence="3">
    <name type="scientific">Rosellinia necatrix</name>
    <name type="common">White root-rot fungus</name>
    <dbReference type="NCBI Taxonomy" id="77044"/>
    <lineage>
        <taxon>Eukaryota</taxon>
        <taxon>Fungi</taxon>
        <taxon>Dikarya</taxon>
        <taxon>Ascomycota</taxon>
        <taxon>Pezizomycotina</taxon>
        <taxon>Sordariomycetes</taxon>
        <taxon>Xylariomycetidae</taxon>
        <taxon>Xylariales</taxon>
        <taxon>Xylariaceae</taxon>
        <taxon>Rosellinia</taxon>
    </lineage>
</organism>
<proteinExistence type="predicted"/>
<dbReference type="InterPro" id="IPR056884">
    <property type="entry name" value="NPHP3-like_N"/>
</dbReference>
<dbReference type="Proteomes" id="UP000054516">
    <property type="component" value="Unassembled WGS sequence"/>
</dbReference>
<keyword evidence="1" id="KW-0677">Repeat</keyword>
<evidence type="ECO:0000313" key="4">
    <source>
        <dbReference type="Proteomes" id="UP000054516"/>
    </source>
</evidence>
<protein>
    <recommendedName>
        <fullName evidence="2">Nephrocystin 3-like N-terminal domain-containing protein</fullName>
    </recommendedName>
</protein>